<evidence type="ECO:0000256" key="4">
    <source>
        <dbReference type="ARBA" id="ARBA00030169"/>
    </source>
</evidence>
<sequence length="227" mass="24937">MSNNNALFPRIKEELFSAVIGDVMDKMGYTQQFFPPYLTTLRRDMVIAGRAMTVLEADVFEEVSSESANPIMAKPFGLMFEALDSLKPNDVYVCTGSSPDYALWGGLMSTRAIKLGAAGAILDGYIRDSNEILSLDFPIASRGCYAQDQGPRGKVINYNVPLRVGQVQIQPGDIIFGDCDGVLCIPKEIEDEVISKALEKVRGESEVRKALENGMSTVEAFERFGIM</sequence>
<dbReference type="GO" id="GO:0008948">
    <property type="term" value="F:oxaloacetate decarboxylase activity"/>
    <property type="evidence" value="ECO:0007669"/>
    <property type="project" value="TreeGrafter"/>
</dbReference>
<evidence type="ECO:0000256" key="1">
    <source>
        <dbReference type="ARBA" id="ARBA00001968"/>
    </source>
</evidence>
<dbReference type="Pfam" id="PF03737">
    <property type="entry name" value="RraA-like"/>
    <property type="match status" value="1"/>
</dbReference>
<dbReference type="GO" id="GO:0047443">
    <property type="term" value="F:4-hydroxy-4-methyl-2-oxoglutarate aldolase activity"/>
    <property type="evidence" value="ECO:0007669"/>
    <property type="project" value="TreeGrafter"/>
</dbReference>
<keyword evidence="6" id="KW-0489">Methyltransferase</keyword>
<protein>
    <recommendedName>
        <fullName evidence="2">Putative 4-hydroxy-4-methyl-2-oxoglutarate aldolase</fullName>
    </recommendedName>
    <alternativeName>
        <fullName evidence="3">Regulator of ribonuclease activity homolog</fullName>
    </alternativeName>
    <alternativeName>
        <fullName evidence="4">RraA-like protein</fullName>
    </alternativeName>
</protein>
<organism evidence="6 7">
    <name type="scientific">Vibrio nigripulchritudo SOn1</name>
    <dbReference type="NCBI Taxonomy" id="1238450"/>
    <lineage>
        <taxon>Bacteria</taxon>
        <taxon>Pseudomonadati</taxon>
        <taxon>Pseudomonadota</taxon>
        <taxon>Gammaproteobacteria</taxon>
        <taxon>Vibrionales</taxon>
        <taxon>Vibrionaceae</taxon>
        <taxon>Vibrio</taxon>
    </lineage>
</organism>
<feature type="binding site" evidence="5">
    <location>
        <position position="127"/>
    </location>
    <ligand>
        <name>substrate</name>
    </ligand>
</feature>
<keyword evidence="5" id="KW-0460">Magnesium</keyword>
<dbReference type="PANTHER" id="PTHR33254:SF4">
    <property type="entry name" value="4-HYDROXY-4-METHYL-2-OXOGLUTARATE ALDOLASE 3-RELATED"/>
    <property type="match status" value="1"/>
</dbReference>
<dbReference type="PANTHER" id="PTHR33254">
    <property type="entry name" value="4-HYDROXY-4-METHYL-2-OXOGLUTARATE ALDOLASE 3-RELATED"/>
    <property type="match status" value="1"/>
</dbReference>
<dbReference type="Gene3D" id="3.50.30.40">
    <property type="entry name" value="Ribonuclease E inhibitor RraA/RraA-like"/>
    <property type="match status" value="1"/>
</dbReference>
<dbReference type="InterPro" id="IPR036704">
    <property type="entry name" value="RraA/RraA-like_sf"/>
</dbReference>
<name>A0AAV2VXV5_9VIBR</name>
<accession>A0AAV2VXV5</accession>
<dbReference type="GO" id="GO:0032259">
    <property type="term" value="P:methylation"/>
    <property type="evidence" value="ECO:0007669"/>
    <property type="project" value="UniProtKB-KW"/>
</dbReference>
<keyword evidence="6" id="KW-0808">Transferase</keyword>
<evidence type="ECO:0000313" key="6">
    <source>
        <dbReference type="EMBL" id="CCO49230.1"/>
    </source>
</evidence>
<reference evidence="6 7" key="1">
    <citation type="journal article" date="2013" name="ISME J.">
        <title>Comparative genomics of pathogenic lineages of Vibrio nigripulchritudo identifies virulence-associated traits.</title>
        <authorList>
            <person name="Goudenege D."/>
            <person name="Labreuche Y."/>
            <person name="Krin E."/>
            <person name="Ansquer D."/>
            <person name="Mangenot S."/>
            <person name="Calteau A."/>
            <person name="Medigue C."/>
            <person name="Mazel D."/>
            <person name="Polz M.F."/>
            <person name="Le Roux F."/>
        </authorList>
    </citation>
    <scope>NUCLEOTIDE SEQUENCE [LARGE SCALE GENOMIC DNA]</scope>
    <source>
        <strain evidence="6 7">SOn1</strain>
    </source>
</reference>
<proteinExistence type="predicted"/>
<dbReference type="SUPFAM" id="SSF89562">
    <property type="entry name" value="RraA-like"/>
    <property type="match status" value="1"/>
</dbReference>
<comment type="cofactor">
    <cofactor evidence="1">
        <name>a divalent metal cation</name>
        <dbReference type="ChEBI" id="CHEBI:60240"/>
    </cofactor>
</comment>
<evidence type="ECO:0000313" key="7">
    <source>
        <dbReference type="Proteomes" id="UP000018211"/>
    </source>
</evidence>
<dbReference type="GO" id="GO:0046872">
    <property type="term" value="F:metal ion binding"/>
    <property type="evidence" value="ECO:0007669"/>
    <property type="project" value="UniProtKB-KW"/>
</dbReference>
<dbReference type="InterPro" id="IPR005493">
    <property type="entry name" value="RraA/RraA-like"/>
</dbReference>
<evidence type="ECO:0000256" key="5">
    <source>
        <dbReference type="PIRSR" id="PIRSR605493-1"/>
    </source>
</evidence>
<dbReference type="RefSeq" id="WP_022613425.1">
    <property type="nucleotide sequence ID" value="NZ_LK391965.1"/>
</dbReference>
<keyword evidence="5" id="KW-0479">Metal-binding</keyword>
<feature type="binding site" evidence="5">
    <location>
        <begin position="105"/>
        <end position="108"/>
    </location>
    <ligand>
        <name>substrate</name>
    </ligand>
</feature>
<evidence type="ECO:0000256" key="3">
    <source>
        <dbReference type="ARBA" id="ARBA00029596"/>
    </source>
</evidence>
<evidence type="ECO:0000256" key="2">
    <source>
        <dbReference type="ARBA" id="ARBA00016549"/>
    </source>
</evidence>
<comment type="cofactor">
    <cofactor evidence="5">
        <name>Mg(2+)</name>
        <dbReference type="ChEBI" id="CHEBI:18420"/>
    </cofactor>
</comment>
<dbReference type="GO" id="GO:0008168">
    <property type="term" value="F:methyltransferase activity"/>
    <property type="evidence" value="ECO:0007669"/>
    <property type="project" value="UniProtKB-KW"/>
</dbReference>
<comment type="caution">
    <text evidence="6">The sequence shown here is derived from an EMBL/GenBank/DDBJ whole genome shotgun (WGS) entry which is preliminary data.</text>
</comment>
<dbReference type="CDD" id="cd16841">
    <property type="entry name" value="RraA_family"/>
    <property type="match status" value="1"/>
</dbReference>
<dbReference type="EMBL" id="CAOF01000176">
    <property type="protein sequence ID" value="CCO49230.1"/>
    <property type="molecule type" value="Genomic_DNA"/>
</dbReference>
<feature type="binding site" evidence="5">
    <location>
        <position position="128"/>
    </location>
    <ligand>
        <name>Mg(2+)</name>
        <dbReference type="ChEBI" id="CHEBI:18420"/>
    </ligand>
</feature>
<gene>
    <name evidence="6" type="ORF">VIBNISOn1_800011</name>
</gene>
<dbReference type="AlphaFoldDB" id="A0AAV2VXV5"/>
<dbReference type="Proteomes" id="UP000018211">
    <property type="component" value="Unassembled WGS sequence"/>
</dbReference>